<feature type="transmembrane region" description="Helical" evidence="10">
    <location>
        <begin position="81"/>
        <end position="104"/>
    </location>
</feature>
<name>A0A4S3KV46_9GAMM</name>
<keyword evidence="5" id="KW-0406">Ion transport</keyword>
<feature type="transmembrane region" description="Helical" evidence="10">
    <location>
        <begin position="419"/>
        <end position="439"/>
    </location>
</feature>
<dbReference type="Gene3D" id="1.10.3080.10">
    <property type="entry name" value="Clc chloride channel"/>
    <property type="match status" value="1"/>
</dbReference>
<comment type="subcellular location">
    <subcellularLocation>
        <location evidence="1">Membrane</location>
        <topology evidence="1">Multi-pass membrane protein</topology>
    </subcellularLocation>
</comment>
<accession>A0A4S3KV46</accession>
<evidence type="ECO:0000256" key="10">
    <source>
        <dbReference type="SAM" id="Phobius"/>
    </source>
</evidence>
<evidence type="ECO:0000256" key="5">
    <source>
        <dbReference type="ARBA" id="ARBA00023065"/>
    </source>
</evidence>
<sequence length="471" mass="48881">MHKPHLPSLRPRAMGSDAYARPWRMLLLSLLLGTFGGLGAVVFLDMLALAQRGFLGVLAGVYPLDIAQATHLHALPPTAHWNVWILLSTTLGGLIAGLLVYGFAPEAEGHGTDSAVKSFHQLKGYIRARVIVVKSIASAITIGSGGAAGREGPTAQIAAGIGSLLGRRLRLSDDEKRLMVLVGMAAGLSAIFKSPLGTAIFAVEVLYAGLHFEGRALPFTLAGSAVAYAVVCLFTGWGTLFNVPLHVDFDHPQQLLWYALLGGVCGVMGTLLPNVFYGVRDGFRKLPLPNPIKPAIGGLLVGLIALVFPQILGGGYGIMQLAVQGTLGAGILLLLLLSLFKVVALALTVGSGGSGGVFAPSLFVGALLGAAFGLLLQRLGIGHAPVAGMALVGMAAVFGAAARVPLATTVMVAEMTGGYTLMAPTMLAVAIAYLLQVALARYTPYPSLYEAQIYVRSASPPRADDAPPPMP</sequence>
<dbReference type="Proteomes" id="UP000307749">
    <property type="component" value="Unassembled WGS sequence"/>
</dbReference>
<feature type="transmembrane region" description="Helical" evidence="10">
    <location>
        <begin position="178"/>
        <end position="201"/>
    </location>
</feature>
<dbReference type="InterPro" id="IPR001807">
    <property type="entry name" value="ClC"/>
</dbReference>
<proteinExistence type="predicted"/>
<dbReference type="InterPro" id="IPR050368">
    <property type="entry name" value="ClC-type_chloride_channel"/>
</dbReference>
<keyword evidence="9" id="KW-0407">Ion channel</keyword>
<evidence type="ECO:0000256" key="9">
    <source>
        <dbReference type="ARBA" id="ARBA00023303"/>
    </source>
</evidence>
<evidence type="ECO:0000256" key="3">
    <source>
        <dbReference type="ARBA" id="ARBA00022692"/>
    </source>
</evidence>
<gene>
    <name evidence="11" type="ORF">B1806_01140</name>
</gene>
<dbReference type="RefSeq" id="WP_081129739.1">
    <property type="nucleotide sequence ID" value="NZ_LDOS01000002.1"/>
</dbReference>
<keyword evidence="8" id="KW-0868">Chloride</keyword>
<dbReference type="PANTHER" id="PTHR43427:SF6">
    <property type="entry name" value="CHLORIDE CHANNEL PROTEIN CLC-E"/>
    <property type="match status" value="1"/>
</dbReference>
<dbReference type="STRING" id="993689.GCA_002077135_03309"/>
<keyword evidence="6 10" id="KW-0472">Membrane</keyword>
<evidence type="ECO:0000256" key="7">
    <source>
        <dbReference type="ARBA" id="ARBA00023173"/>
    </source>
</evidence>
<evidence type="ECO:0000256" key="2">
    <source>
        <dbReference type="ARBA" id="ARBA00022448"/>
    </source>
</evidence>
<feature type="transmembrane region" description="Helical" evidence="10">
    <location>
        <begin position="255"/>
        <end position="276"/>
    </location>
</feature>
<feature type="transmembrane region" description="Helical" evidence="10">
    <location>
        <begin position="221"/>
        <end position="243"/>
    </location>
</feature>
<dbReference type="AlphaFoldDB" id="A0A4S3KV46"/>
<protein>
    <recommendedName>
        <fullName evidence="13">Chloride channel protein</fullName>
    </recommendedName>
</protein>
<evidence type="ECO:0000313" key="11">
    <source>
        <dbReference type="EMBL" id="THD12184.1"/>
    </source>
</evidence>
<feature type="transmembrane region" description="Helical" evidence="10">
    <location>
        <begin position="296"/>
        <end position="319"/>
    </location>
</feature>
<feature type="transmembrane region" description="Helical" evidence="10">
    <location>
        <begin position="331"/>
        <end position="351"/>
    </location>
</feature>
<dbReference type="InterPro" id="IPR014743">
    <property type="entry name" value="Cl-channel_core"/>
</dbReference>
<dbReference type="SUPFAM" id="SSF81340">
    <property type="entry name" value="Clc chloride channel"/>
    <property type="match status" value="1"/>
</dbReference>
<comment type="caution">
    <text evidence="11">The sequence shown here is derived from an EMBL/GenBank/DDBJ whole genome shotgun (WGS) entry which is preliminary data.</text>
</comment>
<feature type="transmembrane region" description="Helical" evidence="10">
    <location>
        <begin position="357"/>
        <end position="376"/>
    </location>
</feature>
<dbReference type="Pfam" id="PF00654">
    <property type="entry name" value="Voltage_CLC"/>
    <property type="match status" value="1"/>
</dbReference>
<evidence type="ECO:0008006" key="13">
    <source>
        <dbReference type="Google" id="ProtNLM"/>
    </source>
</evidence>
<evidence type="ECO:0000256" key="6">
    <source>
        <dbReference type="ARBA" id="ARBA00023136"/>
    </source>
</evidence>
<reference evidence="11 12" key="1">
    <citation type="submission" date="2017-02" db="EMBL/GenBank/DDBJ databases">
        <title>Whole genome sequencing of Metallibacterium scheffleri DSM 24874 (T).</title>
        <authorList>
            <person name="Kumar S."/>
            <person name="Patil P."/>
            <person name="Patil P.B."/>
        </authorList>
    </citation>
    <scope>NUCLEOTIDE SEQUENCE [LARGE SCALE GENOMIC DNA]</scope>
    <source>
        <strain evidence="11 12">DSM 24874</strain>
    </source>
</reference>
<evidence type="ECO:0000313" key="12">
    <source>
        <dbReference type="Proteomes" id="UP000307749"/>
    </source>
</evidence>
<dbReference type="GO" id="GO:0034707">
    <property type="term" value="C:chloride channel complex"/>
    <property type="evidence" value="ECO:0007669"/>
    <property type="project" value="UniProtKB-KW"/>
</dbReference>
<keyword evidence="3 10" id="KW-0812">Transmembrane</keyword>
<dbReference type="PANTHER" id="PTHR43427">
    <property type="entry name" value="CHLORIDE CHANNEL PROTEIN CLC-E"/>
    <property type="match status" value="1"/>
</dbReference>
<dbReference type="PRINTS" id="PR00762">
    <property type="entry name" value="CLCHANNEL"/>
</dbReference>
<organism evidence="11 12">
    <name type="scientific">Metallibacterium scheffleri</name>
    <dbReference type="NCBI Taxonomy" id="993689"/>
    <lineage>
        <taxon>Bacteria</taxon>
        <taxon>Pseudomonadati</taxon>
        <taxon>Pseudomonadota</taxon>
        <taxon>Gammaproteobacteria</taxon>
        <taxon>Lysobacterales</taxon>
        <taxon>Rhodanobacteraceae</taxon>
        <taxon>Metallibacterium</taxon>
    </lineage>
</organism>
<keyword evidence="4 10" id="KW-1133">Transmembrane helix</keyword>
<dbReference type="EMBL" id="MWQO01000003">
    <property type="protein sequence ID" value="THD12184.1"/>
    <property type="molecule type" value="Genomic_DNA"/>
</dbReference>
<keyword evidence="12" id="KW-1185">Reference proteome</keyword>
<feature type="transmembrane region" description="Helical" evidence="10">
    <location>
        <begin position="388"/>
        <end position="413"/>
    </location>
</feature>
<evidence type="ECO:0000256" key="4">
    <source>
        <dbReference type="ARBA" id="ARBA00022989"/>
    </source>
</evidence>
<keyword evidence="7" id="KW-0869">Chloride channel</keyword>
<dbReference type="OrthoDB" id="9767361at2"/>
<evidence type="ECO:0000256" key="1">
    <source>
        <dbReference type="ARBA" id="ARBA00004141"/>
    </source>
</evidence>
<keyword evidence="2" id="KW-0813">Transport</keyword>
<dbReference type="CDD" id="cd00400">
    <property type="entry name" value="Voltage_gated_ClC"/>
    <property type="match status" value="1"/>
</dbReference>
<dbReference type="GO" id="GO:0005254">
    <property type="term" value="F:chloride channel activity"/>
    <property type="evidence" value="ECO:0007669"/>
    <property type="project" value="UniProtKB-KW"/>
</dbReference>
<evidence type="ECO:0000256" key="8">
    <source>
        <dbReference type="ARBA" id="ARBA00023214"/>
    </source>
</evidence>